<reference evidence="2 3" key="1">
    <citation type="submission" date="2019-02" db="EMBL/GenBank/DDBJ databases">
        <title>Deep-cultivation of Planctomycetes and their phenomic and genomic characterization uncovers novel biology.</title>
        <authorList>
            <person name="Wiegand S."/>
            <person name="Jogler M."/>
            <person name="Boedeker C."/>
            <person name="Pinto D."/>
            <person name="Vollmers J."/>
            <person name="Rivas-Marin E."/>
            <person name="Kohn T."/>
            <person name="Peeters S.H."/>
            <person name="Heuer A."/>
            <person name="Rast P."/>
            <person name="Oberbeckmann S."/>
            <person name="Bunk B."/>
            <person name="Jeske O."/>
            <person name="Meyerdierks A."/>
            <person name="Storesund J.E."/>
            <person name="Kallscheuer N."/>
            <person name="Luecker S."/>
            <person name="Lage O.M."/>
            <person name="Pohl T."/>
            <person name="Merkel B.J."/>
            <person name="Hornburger P."/>
            <person name="Mueller R.-W."/>
            <person name="Bruemmer F."/>
            <person name="Labrenz M."/>
            <person name="Spormann A.M."/>
            <person name="Op den Camp H."/>
            <person name="Overmann J."/>
            <person name="Amann R."/>
            <person name="Jetten M.S.M."/>
            <person name="Mascher T."/>
            <person name="Medema M.H."/>
            <person name="Devos D.P."/>
            <person name="Kaster A.-K."/>
            <person name="Ovreas L."/>
            <person name="Rohde M."/>
            <person name="Galperin M.Y."/>
            <person name="Jogler C."/>
        </authorList>
    </citation>
    <scope>NUCLEOTIDE SEQUENCE [LARGE SCALE GENOMIC DNA]</scope>
    <source>
        <strain evidence="2 3">K23_9</strain>
    </source>
</reference>
<dbReference type="OrthoDB" id="291594at2"/>
<proteinExistence type="predicted"/>
<sequence length="181" mass="19753">MRRWIEIVYLLWWAWLCMALLHELGHIAVGCAVGGDLEHFELRPWCLPHSLFASNSFPLLTLWAGPILGSVSVLVVAAIVRRQAVWFVAWFSVVANGLYLLAGYYSGDSELDSTKMLQEGTPAWMLIAVGAAMSIAGYIGFRSEFQRAVSGNASPLSLRSIVISAGAMVILVLLLAVMGSR</sequence>
<protein>
    <recommendedName>
        <fullName evidence="4">Peptidase family M50</fullName>
    </recommendedName>
</protein>
<dbReference type="EMBL" id="CP036526">
    <property type="protein sequence ID" value="QDT12419.1"/>
    <property type="molecule type" value="Genomic_DNA"/>
</dbReference>
<keyword evidence="1" id="KW-0812">Transmembrane</keyword>
<keyword evidence="1" id="KW-1133">Transmembrane helix</keyword>
<evidence type="ECO:0008006" key="4">
    <source>
        <dbReference type="Google" id="ProtNLM"/>
    </source>
</evidence>
<accession>A0A517NZ68</accession>
<gene>
    <name evidence="2" type="ORF">K239x_44290</name>
</gene>
<feature type="transmembrane region" description="Helical" evidence="1">
    <location>
        <begin position="56"/>
        <end position="77"/>
    </location>
</feature>
<keyword evidence="1" id="KW-0472">Membrane</keyword>
<organism evidence="2 3">
    <name type="scientific">Stieleria marina</name>
    <dbReference type="NCBI Taxonomy" id="1930275"/>
    <lineage>
        <taxon>Bacteria</taxon>
        <taxon>Pseudomonadati</taxon>
        <taxon>Planctomycetota</taxon>
        <taxon>Planctomycetia</taxon>
        <taxon>Pirellulales</taxon>
        <taxon>Pirellulaceae</taxon>
        <taxon>Stieleria</taxon>
    </lineage>
</organism>
<dbReference type="Proteomes" id="UP000319817">
    <property type="component" value="Chromosome"/>
</dbReference>
<evidence type="ECO:0000313" key="2">
    <source>
        <dbReference type="EMBL" id="QDT12419.1"/>
    </source>
</evidence>
<feature type="transmembrane region" description="Helical" evidence="1">
    <location>
        <begin position="84"/>
        <end position="102"/>
    </location>
</feature>
<name>A0A517NZ68_9BACT</name>
<feature type="transmembrane region" description="Helical" evidence="1">
    <location>
        <begin position="122"/>
        <end position="141"/>
    </location>
</feature>
<feature type="transmembrane region" description="Helical" evidence="1">
    <location>
        <begin position="161"/>
        <end position="179"/>
    </location>
</feature>
<dbReference type="RefSeq" id="WP_145420282.1">
    <property type="nucleotide sequence ID" value="NZ_CP036526.1"/>
</dbReference>
<keyword evidence="3" id="KW-1185">Reference proteome</keyword>
<evidence type="ECO:0000256" key="1">
    <source>
        <dbReference type="SAM" id="Phobius"/>
    </source>
</evidence>
<evidence type="ECO:0000313" key="3">
    <source>
        <dbReference type="Proteomes" id="UP000319817"/>
    </source>
</evidence>
<dbReference type="AlphaFoldDB" id="A0A517NZ68"/>